<reference evidence="1" key="1">
    <citation type="submission" date="2020-09" db="EMBL/GenBank/DDBJ databases">
        <title>Comparative genome analyses of four rice-infecting Rhizoctonia solani isolates reveal extensive enrichment of homogalacturonan modification genes.</title>
        <authorList>
            <person name="Lee D.-Y."/>
            <person name="Jeon J."/>
            <person name="Kim K.-T."/>
            <person name="Cheong K."/>
            <person name="Song H."/>
            <person name="Choi G."/>
            <person name="Ko J."/>
            <person name="Opiyo S.O."/>
            <person name="Zuo S."/>
            <person name="Madhav S."/>
            <person name="Lee Y.-H."/>
            <person name="Wang G.-L."/>
        </authorList>
    </citation>
    <scope>NUCLEOTIDE SEQUENCE</scope>
    <source>
        <strain evidence="1">AG1-IA B2</strain>
    </source>
</reference>
<evidence type="ECO:0000313" key="2">
    <source>
        <dbReference type="Proteomes" id="UP000614334"/>
    </source>
</evidence>
<dbReference type="Proteomes" id="UP000614334">
    <property type="component" value="Unassembled WGS sequence"/>
</dbReference>
<sequence length="458" mass="52592">MVPSEPLDCVDLPTGPLKPANADDACSRGKCSALKTGPKLTTIYFASTPPGPPLPPELHAIIIDYVATYEDEPNWLAVKPMIRDTLRALCMVNKYFESLAVRYLYSRVHITTQSQLAAFRKAIAYFGRPTALARYVRTFSISCTTHIASYQFSDDLLAVLHALHLNLERLLLDVRRRQHFRPTRSPNGQDTGPVILCGGTSKLVTPTSIFNMPWPKLIEVSISEGLDQYVRLSHLPQAFDNVKRLALGYTMLTEHTIRTLKSLPWLEELVLVNSSIRWSDFKQALPPDPIITLLNDSPNLRRFVWMMTPRPRWDMENSWDDQTTFDDAEHLSNVPDVEVFYWPEIQSDEETLQEGLAGPRFLGESAKYGTLWSRLISLALISRKKYTTSYPCIQLCIYTLYFRPVLLKKFCNTYTWNLWAGQLRSYRYIFSVKDVHCHGYNGQALKYRIPKEFTRKQL</sequence>
<evidence type="ECO:0000313" key="1">
    <source>
        <dbReference type="EMBL" id="KAF8753010.1"/>
    </source>
</evidence>
<accession>A0A8H7I8B6</accession>
<evidence type="ECO:0008006" key="3">
    <source>
        <dbReference type="Google" id="ProtNLM"/>
    </source>
</evidence>
<gene>
    <name evidence="1" type="ORF">RHS01_07356</name>
</gene>
<protein>
    <recommendedName>
        <fullName evidence="3">F-box domain-containing protein</fullName>
    </recommendedName>
</protein>
<comment type="caution">
    <text evidence="1">The sequence shown here is derived from an EMBL/GenBank/DDBJ whole genome shotgun (WGS) entry which is preliminary data.</text>
</comment>
<proteinExistence type="predicted"/>
<dbReference type="EMBL" id="JACYCF010000014">
    <property type="protein sequence ID" value="KAF8753010.1"/>
    <property type="molecule type" value="Genomic_DNA"/>
</dbReference>
<name>A0A8H7I8B6_9AGAM</name>
<organism evidence="1 2">
    <name type="scientific">Rhizoctonia solani</name>
    <dbReference type="NCBI Taxonomy" id="456999"/>
    <lineage>
        <taxon>Eukaryota</taxon>
        <taxon>Fungi</taxon>
        <taxon>Dikarya</taxon>
        <taxon>Basidiomycota</taxon>
        <taxon>Agaricomycotina</taxon>
        <taxon>Agaricomycetes</taxon>
        <taxon>Cantharellales</taxon>
        <taxon>Ceratobasidiaceae</taxon>
        <taxon>Rhizoctonia</taxon>
    </lineage>
</organism>
<dbReference type="AlphaFoldDB" id="A0A8H7I8B6"/>